<evidence type="ECO:0000313" key="2">
    <source>
        <dbReference type="Proteomes" id="UP000186079"/>
    </source>
</evidence>
<dbReference type="EMBL" id="FTMC01000017">
    <property type="protein sequence ID" value="SIR21362.1"/>
    <property type="molecule type" value="Genomic_DNA"/>
</dbReference>
<evidence type="ECO:0008006" key="3">
    <source>
        <dbReference type="Google" id="ProtNLM"/>
    </source>
</evidence>
<name>A0A1N6Z3B1_9PSED</name>
<dbReference type="InterPro" id="IPR046373">
    <property type="entry name" value="Acyl-CoA_Oxase/DH_mid-dom_sf"/>
</dbReference>
<dbReference type="GO" id="GO:0016627">
    <property type="term" value="F:oxidoreductase activity, acting on the CH-CH group of donors"/>
    <property type="evidence" value="ECO:0007669"/>
    <property type="project" value="InterPro"/>
</dbReference>
<sequence length="296" mass="31938">MPWNRLLCPLDRLPTGALPAWYAHLQDQANGLSTAQLAILGGRLAATPGLAFLAGYQAALRALWPEAPASLGAFCVTERRSVRPADMTTRFHEGRLSGCKDFVTGGSEADWFLVAARSEPECEPVRITLCSVARDTAGVALEHLPPLPIAPDIPHARLLLDGAEAQALPGDGWDDYAKPFRTLEDVHVLLALSAWLYGVSLECRWPQGLRLKLAGVLAAGSEVARLDPREAATHLLLGGVFAQFESLQAELDFALNGAGEWAALWRRDRGLLKIAGSARQKRLEQAEAAVMNALLL</sequence>
<dbReference type="InterPro" id="IPR009100">
    <property type="entry name" value="AcylCoA_DH/oxidase_NM_dom_sf"/>
</dbReference>
<dbReference type="Gene3D" id="2.40.110.10">
    <property type="entry name" value="Butyryl-CoA Dehydrogenase, subunit A, domain 2"/>
    <property type="match status" value="1"/>
</dbReference>
<dbReference type="RefSeq" id="WP_039560849.1">
    <property type="nucleotide sequence ID" value="NZ_FTMC01000017.1"/>
</dbReference>
<evidence type="ECO:0000313" key="1">
    <source>
        <dbReference type="EMBL" id="SIR21362.1"/>
    </source>
</evidence>
<protein>
    <recommendedName>
        <fullName evidence="3">Acyl-CoA dehydrogenase</fullName>
    </recommendedName>
</protein>
<proteinExistence type="predicted"/>
<organism evidence="1 2">
    <name type="scientific">Pseudomonas flexibilis</name>
    <dbReference type="NCBI Taxonomy" id="706570"/>
    <lineage>
        <taxon>Bacteria</taxon>
        <taxon>Pseudomonadati</taxon>
        <taxon>Pseudomonadota</taxon>
        <taxon>Gammaproteobacteria</taxon>
        <taxon>Pseudomonadales</taxon>
        <taxon>Pseudomonadaceae</taxon>
        <taxon>Pseudomonas</taxon>
    </lineage>
</organism>
<accession>A0A1N6Z3B1</accession>
<dbReference type="AlphaFoldDB" id="A0A1N6Z3B1"/>
<dbReference type="SUPFAM" id="SSF56645">
    <property type="entry name" value="Acyl-CoA dehydrogenase NM domain-like"/>
    <property type="match status" value="1"/>
</dbReference>
<dbReference type="Proteomes" id="UP000186079">
    <property type="component" value="Unassembled WGS sequence"/>
</dbReference>
<reference evidence="1 2" key="1">
    <citation type="submission" date="2017-01" db="EMBL/GenBank/DDBJ databases">
        <authorList>
            <person name="Mah S.A."/>
            <person name="Swanson W.J."/>
            <person name="Moy G.W."/>
            <person name="Vacquier V.D."/>
        </authorList>
    </citation>
    <scope>NUCLEOTIDE SEQUENCE [LARGE SCALE GENOMIC DNA]</scope>
    <source>
        <strain evidence="1 2">ATCC 29606</strain>
    </source>
</reference>
<gene>
    <name evidence="1" type="ORF">SAMN05421672_1172</name>
</gene>